<name>A0ABV1P1Z7_9ACTN</name>
<comment type="caution">
    <text evidence="2">The sequence shown here is derived from an EMBL/GenBank/DDBJ whole genome shotgun (WGS) entry which is preliminary data.</text>
</comment>
<keyword evidence="1" id="KW-0472">Membrane</keyword>
<feature type="transmembrane region" description="Helical" evidence="1">
    <location>
        <begin position="275"/>
        <end position="301"/>
    </location>
</feature>
<keyword evidence="3" id="KW-1185">Reference proteome</keyword>
<evidence type="ECO:0000313" key="2">
    <source>
        <dbReference type="EMBL" id="MEQ7848783.1"/>
    </source>
</evidence>
<keyword evidence="1" id="KW-0812">Transmembrane</keyword>
<sequence>MQLTELLTAAGRARWLLVVLPVLCAALWVGVHADDSPRATSLATVAVVVPETDTSASAVAQAVEAFRSALVSETAVQDAGDAVGVELVVDRDVTAERVGTSNLLDVEVRTPPGTDVAAVVEALVRSTAQELYVAPVGIAQARLDRADARYTDALERREGLTERSGLLLPIEAYRAKESEATQLRVALTTGLANGTVAGAGAAALQEALDRAETDLARIGTAVDRYEPVQDEVERSRALRADARAELDAVLVRQDAAVQPETLDVGAPVTESRRTLLVRAGVTGAVGGLALAAAVVLAAGLLRDRPRTHRSGPDPAPARG</sequence>
<evidence type="ECO:0008006" key="4">
    <source>
        <dbReference type="Google" id="ProtNLM"/>
    </source>
</evidence>
<reference evidence="2 3" key="1">
    <citation type="submission" date="2024-02" db="EMBL/GenBank/DDBJ databases">
        <title>Full genome sequence of Nocardioides kribbensis.</title>
        <authorList>
            <person name="Poletto B.L."/>
            <person name="Silva G."/>
            <person name="Galante D."/>
            <person name="Campos K.R."/>
            <person name="Santos M.B.N."/>
            <person name="Sacchi C.T."/>
        </authorList>
    </citation>
    <scope>NUCLEOTIDE SEQUENCE [LARGE SCALE GENOMIC DNA]</scope>
    <source>
        <strain evidence="2 3">O4R</strain>
    </source>
</reference>
<evidence type="ECO:0000313" key="3">
    <source>
        <dbReference type="Proteomes" id="UP001482520"/>
    </source>
</evidence>
<evidence type="ECO:0000256" key="1">
    <source>
        <dbReference type="SAM" id="Phobius"/>
    </source>
</evidence>
<protein>
    <recommendedName>
        <fullName evidence="4">Polysaccharide chain length determinant N-terminal domain-containing protein</fullName>
    </recommendedName>
</protein>
<organism evidence="2 3">
    <name type="scientific">Nocardioides kribbensis</name>
    <dbReference type="NCBI Taxonomy" id="305517"/>
    <lineage>
        <taxon>Bacteria</taxon>
        <taxon>Bacillati</taxon>
        <taxon>Actinomycetota</taxon>
        <taxon>Actinomycetes</taxon>
        <taxon>Propionibacteriales</taxon>
        <taxon>Nocardioidaceae</taxon>
        <taxon>Nocardioides</taxon>
    </lineage>
</organism>
<gene>
    <name evidence="2" type="ORF">V6R90_15985</name>
</gene>
<proteinExistence type="predicted"/>
<keyword evidence="1" id="KW-1133">Transmembrane helix</keyword>
<dbReference type="RefSeq" id="WP_349805239.1">
    <property type="nucleotide sequence ID" value="NZ_JBEGDP010000021.1"/>
</dbReference>
<accession>A0ABV1P1Z7</accession>
<dbReference type="EMBL" id="JBEGDP010000021">
    <property type="protein sequence ID" value="MEQ7848783.1"/>
    <property type="molecule type" value="Genomic_DNA"/>
</dbReference>
<feature type="non-terminal residue" evidence="2">
    <location>
        <position position="319"/>
    </location>
</feature>
<dbReference type="Proteomes" id="UP001482520">
    <property type="component" value="Unassembled WGS sequence"/>
</dbReference>